<dbReference type="EMBL" id="GL876973">
    <property type="protein sequence ID" value="KLU89635.1"/>
    <property type="molecule type" value="Genomic_DNA"/>
</dbReference>
<evidence type="ECO:0000313" key="2">
    <source>
        <dbReference type="EMBL" id="KLU89635.1"/>
    </source>
</evidence>
<reference evidence="3" key="4">
    <citation type="journal article" date="2015" name="G3 (Bethesda)">
        <title>Genome sequences of three phytopathogenic species of the Magnaporthaceae family of fungi.</title>
        <authorList>
            <person name="Okagaki L.H."/>
            <person name="Nunes C.C."/>
            <person name="Sailsbery J."/>
            <person name="Clay B."/>
            <person name="Brown D."/>
            <person name="John T."/>
            <person name="Oh Y."/>
            <person name="Young N."/>
            <person name="Fitzgerald M."/>
            <person name="Haas B.J."/>
            <person name="Zeng Q."/>
            <person name="Young S."/>
            <person name="Adiconis X."/>
            <person name="Fan L."/>
            <person name="Levin J.Z."/>
            <person name="Mitchell T.K."/>
            <person name="Okubara P.A."/>
            <person name="Farman M.L."/>
            <person name="Kohn L.M."/>
            <person name="Birren B."/>
            <person name="Ma L.-J."/>
            <person name="Dean R.A."/>
        </authorList>
    </citation>
    <scope>NUCLEOTIDE SEQUENCE</scope>
    <source>
        <strain evidence="3">ATCC 64411 / 73-15</strain>
    </source>
</reference>
<organism evidence="3 4">
    <name type="scientific">Magnaporthiopsis poae (strain ATCC 64411 / 73-15)</name>
    <name type="common">Kentucky bluegrass fungus</name>
    <name type="synonym">Magnaporthe poae</name>
    <dbReference type="NCBI Taxonomy" id="644358"/>
    <lineage>
        <taxon>Eukaryota</taxon>
        <taxon>Fungi</taxon>
        <taxon>Dikarya</taxon>
        <taxon>Ascomycota</taxon>
        <taxon>Pezizomycotina</taxon>
        <taxon>Sordariomycetes</taxon>
        <taxon>Sordariomycetidae</taxon>
        <taxon>Magnaporthales</taxon>
        <taxon>Magnaporthaceae</taxon>
        <taxon>Magnaporthiopsis</taxon>
    </lineage>
</organism>
<dbReference type="AlphaFoldDB" id="A0A0C4E7T4"/>
<reference evidence="2" key="3">
    <citation type="submission" date="2011-03" db="EMBL/GenBank/DDBJ databases">
        <title>Annotation of Magnaporthe poae ATCC 64411.</title>
        <authorList>
            <person name="Ma L.-J."/>
            <person name="Dead R."/>
            <person name="Young S.K."/>
            <person name="Zeng Q."/>
            <person name="Gargeya S."/>
            <person name="Fitzgerald M."/>
            <person name="Haas B."/>
            <person name="Abouelleil A."/>
            <person name="Alvarado L."/>
            <person name="Arachchi H.M."/>
            <person name="Berlin A."/>
            <person name="Brown A."/>
            <person name="Chapman S.B."/>
            <person name="Chen Z."/>
            <person name="Dunbar C."/>
            <person name="Freedman E."/>
            <person name="Gearin G."/>
            <person name="Gellesch M."/>
            <person name="Goldberg J."/>
            <person name="Griggs A."/>
            <person name="Gujja S."/>
            <person name="Heiman D."/>
            <person name="Howarth C."/>
            <person name="Larson L."/>
            <person name="Lui A."/>
            <person name="MacDonald P.J.P."/>
            <person name="Mehta T."/>
            <person name="Montmayeur A."/>
            <person name="Murphy C."/>
            <person name="Neiman D."/>
            <person name="Pearson M."/>
            <person name="Priest M."/>
            <person name="Roberts A."/>
            <person name="Saif S."/>
            <person name="Shea T."/>
            <person name="Shenoy N."/>
            <person name="Sisk P."/>
            <person name="Stolte C."/>
            <person name="Sykes S."/>
            <person name="Yandava C."/>
            <person name="Wortman J."/>
            <person name="Nusbaum C."/>
            <person name="Birren B."/>
        </authorList>
    </citation>
    <scope>NUCLEOTIDE SEQUENCE</scope>
    <source>
        <strain evidence="2">ATCC 64411</strain>
    </source>
</reference>
<feature type="region of interest" description="Disordered" evidence="1">
    <location>
        <begin position="156"/>
        <end position="224"/>
    </location>
</feature>
<keyword evidence="4" id="KW-1185">Reference proteome</keyword>
<name>A0A0C4E7T4_MAGP6</name>
<evidence type="ECO:0000256" key="1">
    <source>
        <dbReference type="SAM" id="MobiDB-lite"/>
    </source>
</evidence>
<evidence type="ECO:0000313" key="3">
    <source>
        <dbReference type="EnsemblFungi" id="MAPG_08606T0"/>
    </source>
</evidence>
<dbReference type="EnsemblFungi" id="MAPG_08606T0">
    <property type="protein sequence ID" value="MAPG_08606T0"/>
    <property type="gene ID" value="MAPG_08606"/>
</dbReference>
<dbReference type="VEuPathDB" id="FungiDB:MAPG_08606"/>
<reference evidence="4" key="1">
    <citation type="submission" date="2010-05" db="EMBL/GenBank/DDBJ databases">
        <title>The genome sequence of Magnaporthe poae strain ATCC 64411.</title>
        <authorList>
            <person name="Ma L.-J."/>
            <person name="Dead R."/>
            <person name="Young S."/>
            <person name="Zeng Q."/>
            <person name="Koehrsen M."/>
            <person name="Alvarado L."/>
            <person name="Berlin A."/>
            <person name="Chapman S.B."/>
            <person name="Chen Z."/>
            <person name="Freedman E."/>
            <person name="Gellesch M."/>
            <person name="Goldberg J."/>
            <person name="Griggs A."/>
            <person name="Gujja S."/>
            <person name="Heilman E.R."/>
            <person name="Heiman D."/>
            <person name="Hepburn T."/>
            <person name="Howarth C."/>
            <person name="Jen D."/>
            <person name="Larson L."/>
            <person name="Mehta T."/>
            <person name="Neiman D."/>
            <person name="Pearson M."/>
            <person name="Roberts A."/>
            <person name="Saif S."/>
            <person name="Shea T."/>
            <person name="Shenoy N."/>
            <person name="Sisk P."/>
            <person name="Stolte C."/>
            <person name="Sykes S."/>
            <person name="Walk T."/>
            <person name="White J."/>
            <person name="Yandava C."/>
            <person name="Haas B."/>
            <person name="Nusbaum C."/>
            <person name="Birren B."/>
        </authorList>
    </citation>
    <scope>NUCLEOTIDE SEQUENCE [LARGE SCALE GENOMIC DNA]</scope>
    <source>
        <strain evidence="4">ATCC 64411 / 73-15</strain>
    </source>
</reference>
<dbReference type="EMBL" id="ADBL01002077">
    <property type="status" value="NOT_ANNOTATED_CDS"/>
    <property type="molecule type" value="Genomic_DNA"/>
</dbReference>
<feature type="compositionally biased region" description="Polar residues" evidence="1">
    <location>
        <begin position="180"/>
        <end position="191"/>
    </location>
</feature>
<feature type="region of interest" description="Disordered" evidence="1">
    <location>
        <begin position="1"/>
        <end position="135"/>
    </location>
</feature>
<gene>
    <name evidence="2" type="ORF">MAPG_08606</name>
</gene>
<protein>
    <submittedName>
        <fullName evidence="2 3">Uncharacterized protein</fullName>
    </submittedName>
</protein>
<feature type="region of interest" description="Disordered" evidence="1">
    <location>
        <begin position="301"/>
        <end position="324"/>
    </location>
</feature>
<accession>A0A0C4E7T4</accession>
<evidence type="ECO:0000313" key="4">
    <source>
        <dbReference type="Proteomes" id="UP000011715"/>
    </source>
</evidence>
<proteinExistence type="predicted"/>
<dbReference type="Proteomes" id="UP000011715">
    <property type="component" value="Unassembled WGS sequence"/>
</dbReference>
<feature type="compositionally biased region" description="Polar residues" evidence="1">
    <location>
        <begin position="113"/>
        <end position="123"/>
    </location>
</feature>
<reference evidence="3" key="5">
    <citation type="submission" date="2015-06" db="UniProtKB">
        <authorList>
            <consortium name="EnsemblFungi"/>
        </authorList>
    </citation>
    <scope>IDENTIFICATION</scope>
    <source>
        <strain evidence="3">ATCC 64411</strain>
    </source>
</reference>
<sequence>MGVRTGNEVEKSVSSPGSDPEIPTYHLPSKRSREYPPAVNSLAVTATRGRGTRQERNTVLHSRGPPGPPWLAARLQTRAQGAAEPRSLPSIEVTTSSPLERPRSVSLAKIRSRSLSPPFSTEQRPVRGSGSRSWRARKRLTTSRWWMNKTLRVESSTRRVDRDGLSCGNQARGSKASRDNGAQNTVSSASKPSLPPLHALASNEGLPAPYKRQADDEHRLRSPSWSSHPITSFSFVHLPGNIHYKQGSSTASNAKDIKAIPVYCLLLLIAATNPVIDVPLAPHRTSPTTLRGRTRKACAWESNVGRGQRRGPAPTSPPNPADPARLTIRSGWFCIVAQSSSV</sequence>
<reference evidence="2" key="2">
    <citation type="submission" date="2010-05" db="EMBL/GenBank/DDBJ databases">
        <title>The Genome Sequence of Magnaporthe poae strain ATCC 64411.</title>
        <authorList>
            <consortium name="The Broad Institute Genome Sequencing Platform"/>
            <consortium name="Broad Institute Genome Sequencing Center for Infectious Disease"/>
            <person name="Ma L.-J."/>
            <person name="Dead R."/>
            <person name="Young S."/>
            <person name="Zeng Q."/>
            <person name="Koehrsen M."/>
            <person name="Alvarado L."/>
            <person name="Berlin A."/>
            <person name="Chapman S.B."/>
            <person name="Chen Z."/>
            <person name="Freedman E."/>
            <person name="Gellesch M."/>
            <person name="Goldberg J."/>
            <person name="Griggs A."/>
            <person name="Gujja S."/>
            <person name="Heilman E.R."/>
            <person name="Heiman D."/>
            <person name="Hepburn T."/>
            <person name="Howarth C."/>
            <person name="Jen D."/>
            <person name="Larson L."/>
            <person name="Mehta T."/>
            <person name="Neiman D."/>
            <person name="Pearson M."/>
            <person name="Roberts A."/>
            <person name="Saif S."/>
            <person name="Shea T."/>
            <person name="Shenoy N."/>
            <person name="Sisk P."/>
            <person name="Stolte C."/>
            <person name="Sykes S."/>
            <person name="Walk T."/>
            <person name="White J."/>
            <person name="Yandava C."/>
            <person name="Haas B."/>
            <person name="Nusbaum C."/>
            <person name="Birren B."/>
        </authorList>
    </citation>
    <scope>NUCLEOTIDE SEQUENCE</scope>
    <source>
        <strain evidence="2">ATCC 64411</strain>
    </source>
</reference>